<evidence type="ECO:0000259" key="5">
    <source>
        <dbReference type="Pfam" id="PF01551"/>
    </source>
</evidence>
<dbReference type="GO" id="GO:0004222">
    <property type="term" value="F:metalloendopeptidase activity"/>
    <property type="evidence" value="ECO:0007669"/>
    <property type="project" value="TreeGrafter"/>
</dbReference>
<feature type="signal peptide" evidence="4">
    <location>
        <begin position="1"/>
        <end position="24"/>
    </location>
</feature>
<feature type="chain" id="PRO_5018069912" description="M23ase beta-sheet core domain-containing protein" evidence="4">
    <location>
        <begin position="25"/>
        <end position="479"/>
    </location>
</feature>
<evidence type="ECO:0000313" key="6">
    <source>
        <dbReference type="EMBL" id="RPD39049.1"/>
    </source>
</evidence>
<reference evidence="7" key="1">
    <citation type="submission" date="2018-11" db="EMBL/GenBank/DDBJ databases">
        <title>Chitinophaga lutea sp.nov., isolate from arsenic contaminated soil.</title>
        <authorList>
            <person name="Zong Y."/>
        </authorList>
    </citation>
    <scope>NUCLEOTIDE SEQUENCE [LARGE SCALE GENOMIC DNA]</scope>
    <source>
        <strain evidence="7">YLT18</strain>
    </source>
</reference>
<dbReference type="Gene3D" id="6.10.250.3150">
    <property type="match status" value="1"/>
</dbReference>
<accession>A0A3N4MHD1</accession>
<comment type="caution">
    <text evidence="6">The sequence shown here is derived from an EMBL/GenBank/DDBJ whole genome shotgun (WGS) entry which is preliminary data.</text>
</comment>
<dbReference type="InterPro" id="IPR016047">
    <property type="entry name" value="M23ase_b-sheet_dom"/>
</dbReference>
<keyword evidence="2" id="KW-0175">Coiled coil</keyword>
<dbReference type="PANTHER" id="PTHR21666">
    <property type="entry name" value="PEPTIDASE-RELATED"/>
    <property type="match status" value="1"/>
</dbReference>
<feature type="compositionally biased region" description="Basic and acidic residues" evidence="3">
    <location>
        <begin position="263"/>
        <end position="277"/>
    </location>
</feature>
<gene>
    <name evidence="6" type="ORF">EG028_20735</name>
</gene>
<keyword evidence="1 4" id="KW-0732">Signal</keyword>
<feature type="coiled-coil region" evidence="2">
    <location>
        <begin position="30"/>
        <end position="120"/>
    </location>
</feature>
<feature type="compositionally biased region" description="Pro residues" evidence="3">
    <location>
        <begin position="306"/>
        <end position="318"/>
    </location>
</feature>
<dbReference type="OrthoDB" id="9815884at2"/>
<sequence>MVQLKKFIPVLLLALALMPVMLHAQNQPSREELEKRKRELQKEMEEAQAILKETKKTSKESLGQLRALRNKIDVRSKMIRNINEEINFINGDINNALRDVKTLQNDLDTLKQQYAQLIVAAYKNRSSYALMNFIFSAESFNEAIKRYQYLKQYRDFRRRQADNIIETQTQLQTKVKNLQDQRVKRSVTLKTEQEERATLEKDRKEKDEVVAKLKGREKELLADISQKQKDQKKIQDLIRSVIRKEIEAARKKAEAEELARKKAAEAERKRREEERQRALAAAREAAKAAAANNAANNTAAASQPSAPAPPPKPEPEAPAPAAKSSRVYNVLEASPEAAALSEKFEDNKGRLPWPVESGMIIGFFGKQKMVDIDKVVEENDGMIFATRKGGSVKAIFEGEVRVVMAIPGGGYSILVKHGQYFTNYVGMQSFTVKSGQKISTGQVIGTAKTNEEESAGTVEVQIYKLDKLQNTNLWIPNRR</sequence>
<dbReference type="Pfam" id="PF01551">
    <property type="entry name" value="Peptidase_M23"/>
    <property type="match status" value="1"/>
</dbReference>
<evidence type="ECO:0000256" key="2">
    <source>
        <dbReference type="SAM" id="Coils"/>
    </source>
</evidence>
<evidence type="ECO:0000256" key="1">
    <source>
        <dbReference type="ARBA" id="ARBA00022729"/>
    </source>
</evidence>
<dbReference type="InterPro" id="IPR011055">
    <property type="entry name" value="Dup_hybrid_motif"/>
</dbReference>
<feature type="domain" description="M23ase beta-sheet core" evidence="5">
    <location>
        <begin position="379"/>
        <end position="467"/>
    </location>
</feature>
<dbReference type="CDD" id="cd12797">
    <property type="entry name" value="M23_peptidase"/>
    <property type="match status" value="1"/>
</dbReference>
<evidence type="ECO:0000256" key="4">
    <source>
        <dbReference type="SAM" id="SignalP"/>
    </source>
</evidence>
<dbReference type="Proteomes" id="UP000279089">
    <property type="component" value="Unassembled WGS sequence"/>
</dbReference>
<dbReference type="Gene3D" id="2.70.70.10">
    <property type="entry name" value="Glucose Permease (Domain IIA)"/>
    <property type="match status" value="1"/>
</dbReference>
<feature type="coiled-coil region" evidence="2">
    <location>
        <begin position="161"/>
        <end position="209"/>
    </location>
</feature>
<organism evidence="6 7">
    <name type="scientific">Chitinophaga barathri</name>
    <dbReference type="NCBI Taxonomy" id="1647451"/>
    <lineage>
        <taxon>Bacteria</taxon>
        <taxon>Pseudomonadati</taxon>
        <taxon>Bacteroidota</taxon>
        <taxon>Chitinophagia</taxon>
        <taxon>Chitinophagales</taxon>
        <taxon>Chitinophagaceae</taxon>
        <taxon>Chitinophaga</taxon>
    </lineage>
</organism>
<evidence type="ECO:0000313" key="7">
    <source>
        <dbReference type="Proteomes" id="UP000279089"/>
    </source>
</evidence>
<evidence type="ECO:0000256" key="3">
    <source>
        <dbReference type="SAM" id="MobiDB-lite"/>
    </source>
</evidence>
<keyword evidence="7" id="KW-1185">Reference proteome</keyword>
<dbReference type="AlphaFoldDB" id="A0A3N4MHD1"/>
<dbReference type="EMBL" id="RMBX01000012">
    <property type="protein sequence ID" value="RPD39049.1"/>
    <property type="molecule type" value="Genomic_DNA"/>
</dbReference>
<feature type="region of interest" description="Disordered" evidence="3">
    <location>
        <begin position="263"/>
        <end position="326"/>
    </location>
</feature>
<dbReference type="SUPFAM" id="SSF51261">
    <property type="entry name" value="Duplicated hybrid motif"/>
    <property type="match status" value="1"/>
</dbReference>
<dbReference type="PANTHER" id="PTHR21666:SF289">
    <property type="entry name" value="L-ALA--D-GLU ENDOPEPTIDASE"/>
    <property type="match status" value="1"/>
</dbReference>
<protein>
    <recommendedName>
        <fullName evidence="5">M23ase beta-sheet core domain-containing protein</fullName>
    </recommendedName>
</protein>
<name>A0A3N4MHD1_9BACT</name>
<feature type="compositionally biased region" description="Low complexity" evidence="3">
    <location>
        <begin position="278"/>
        <end position="305"/>
    </location>
</feature>
<proteinExistence type="predicted"/>
<dbReference type="InterPro" id="IPR050570">
    <property type="entry name" value="Cell_wall_metabolism_enzyme"/>
</dbReference>